<feature type="domain" description="Polyphosphate kinase-2-related" evidence="3">
    <location>
        <begin position="11"/>
        <end position="232"/>
    </location>
</feature>
<evidence type="ECO:0000256" key="1">
    <source>
        <dbReference type="ARBA" id="ARBA00022679"/>
    </source>
</evidence>
<keyword evidence="1" id="KW-0808">Transferase</keyword>
<dbReference type="Pfam" id="PF03976">
    <property type="entry name" value="PPK2"/>
    <property type="match status" value="1"/>
</dbReference>
<sequence>MLEEVDLSLKMDDEVYKTELKKEQMKLLALQRALVEHKLGCIIVFEGWDAAGKGSAIKRVVEKIDPRGLEVHATAAPNLEEKQHHYLQRFLDRMPKYEKIGIFDRSWYGRVLVERVEELAEEEEWTRAYDQINQMEKIFAQEDFFIIKFWFHISKEEQLKRFRERQNNPLKRWKITEEDWRNREKWDEYKIAVEDMLYKTDTKHAPWHIIEGEDKNFARVKTLKTIIATIEEGCKGREIDLDQYF</sequence>
<keyword evidence="5" id="KW-1185">Reference proteome</keyword>
<dbReference type="InterPro" id="IPR027417">
    <property type="entry name" value="P-loop_NTPase"/>
</dbReference>
<dbReference type="InterPro" id="IPR016898">
    <property type="entry name" value="Polyphosphate_phosphotransfera"/>
</dbReference>
<dbReference type="EMBL" id="JBHSOZ010000005">
    <property type="protein sequence ID" value="MFC5713708.1"/>
    <property type="molecule type" value="Genomic_DNA"/>
</dbReference>
<accession>A0ABW0YRF6</accession>
<evidence type="ECO:0000313" key="4">
    <source>
        <dbReference type="EMBL" id="MFC5713708.1"/>
    </source>
</evidence>
<dbReference type="SUPFAM" id="SSF52540">
    <property type="entry name" value="P-loop containing nucleoside triphosphate hydrolases"/>
    <property type="match status" value="1"/>
</dbReference>
<gene>
    <name evidence="4" type="ORF">ACFPU1_13030</name>
</gene>
<dbReference type="Proteomes" id="UP001596142">
    <property type="component" value="Unassembled WGS sequence"/>
</dbReference>
<comment type="caution">
    <text evidence="4">The sequence shown here is derived from an EMBL/GenBank/DDBJ whole genome shotgun (WGS) entry which is preliminary data.</text>
</comment>
<evidence type="ECO:0000259" key="3">
    <source>
        <dbReference type="Pfam" id="PF03976"/>
    </source>
</evidence>
<dbReference type="RefSeq" id="WP_054636696.1">
    <property type="nucleotide sequence ID" value="NZ_JBHSOZ010000005.1"/>
</dbReference>
<proteinExistence type="predicted"/>
<protein>
    <submittedName>
        <fullName evidence="4">Polyphosphate kinase 2 family protein</fullName>
    </submittedName>
</protein>
<dbReference type="Gene3D" id="3.40.50.300">
    <property type="entry name" value="P-loop containing nucleotide triphosphate hydrolases"/>
    <property type="match status" value="1"/>
</dbReference>
<evidence type="ECO:0000313" key="5">
    <source>
        <dbReference type="Proteomes" id="UP001596142"/>
    </source>
</evidence>
<evidence type="ECO:0000256" key="2">
    <source>
        <dbReference type="ARBA" id="ARBA00022777"/>
    </source>
</evidence>
<dbReference type="PANTHER" id="PTHR34383">
    <property type="entry name" value="POLYPHOSPHATE:AMP PHOSPHOTRANSFERASE-RELATED"/>
    <property type="match status" value="1"/>
</dbReference>
<name>A0ABW0YRF6_9BACI</name>
<dbReference type="InterPro" id="IPR022488">
    <property type="entry name" value="PPK2-related"/>
</dbReference>
<keyword evidence="2 4" id="KW-0418">Kinase</keyword>
<dbReference type="PIRSF" id="PIRSF028756">
    <property type="entry name" value="PPK2_prd"/>
    <property type="match status" value="1"/>
</dbReference>
<organism evidence="4 5">
    <name type="scientific">Thalassorhabdus alkalitolerans</name>
    <dbReference type="NCBI Taxonomy" id="2282697"/>
    <lineage>
        <taxon>Bacteria</taxon>
        <taxon>Bacillati</taxon>
        <taxon>Bacillota</taxon>
        <taxon>Bacilli</taxon>
        <taxon>Bacillales</taxon>
        <taxon>Bacillaceae</taxon>
        <taxon>Thalassorhabdus</taxon>
    </lineage>
</organism>
<reference evidence="5" key="1">
    <citation type="journal article" date="2019" name="Int. J. Syst. Evol. Microbiol.">
        <title>The Global Catalogue of Microorganisms (GCM) 10K type strain sequencing project: providing services to taxonomists for standard genome sequencing and annotation.</title>
        <authorList>
            <consortium name="The Broad Institute Genomics Platform"/>
            <consortium name="The Broad Institute Genome Sequencing Center for Infectious Disease"/>
            <person name="Wu L."/>
            <person name="Ma J."/>
        </authorList>
    </citation>
    <scope>NUCLEOTIDE SEQUENCE [LARGE SCALE GENOMIC DNA]</scope>
    <source>
        <strain evidence="5">CECT 7184</strain>
    </source>
</reference>
<dbReference type="PANTHER" id="PTHR34383:SF3">
    <property type="entry name" value="POLYPHOSPHATE:AMP PHOSPHOTRANSFERASE"/>
    <property type="match status" value="1"/>
</dbReference>
<dbReference type="GO" id="GO:0016301">
    <property type="term" value="F:kinase activity"/>
    <property type="evidence" value="ECO:0007669"/>
    <property type="project" value="UniProtKB-KW"/>
</dbReference>